<dbReference type="GO" id="GO:0006508">
    <property type="term" value="P:proteolysis"/>
    <property type="evidence" value="ECO:0007669"/>
    <property type="project" value="InterPro"/>
</dbReference>
<dbReference type="InterPro" id="IPR001940">
    <property type="entry name" value="Peptidase_S1C"/>
</dbReference>
<dbReference type="EMBL" id="LBPX01000022">
    <property type="protein sequence ID" value="KKP67078.1"/>
    <property type="molecule type" value="Genomic_DNA"/>
</dbReference>
<evidence type="ECO:0000313" key="1">
    <source>
        <dbReference type="EMBL" id="KKP67078.1"/>
    </source>
</evidence>
<organism evidence="1 2">
    <name type="scientific">Candidatus Roizmanbacteria bacterium GW2011_GWC2_35_12</name>
    <dbReference type="NCBI Taxonomy" id="1618485"/>
    <lineage>
        <taxon>Bacteria</taxon>
        <taxon>Candidatus Roizmaniibacteriota</taxon>
    </lineage>
</organism>
<evidence type="ECO:0000313" key="2">
    <source>
        <dbReference type="Proteomes" id="UP000034127"/>
    </source>
</evidence>
<dbReference type="InterPro" id="IPR043504">
    <property type="entry name" value="Peptidase_S1_PA_chymotrypsin"/>
</dbReference>
<name>A0A0G0BC66_9BACT</name>
<dbReference type="Pfam" id="PF13365">
    <property type="entry name" value="Trypsin_2"/>
    <property type="match status" value="1"/>
</dbReference>
<reference evidence="1 2" key="1">
    <citation type="journal article" date="2015" name="Nature">
        <title>rRNA introns, odd ribosomes, and small enigmatic genomes across a large radiation of phyla.</title>
        <authorList>
            <person name="Brown C.T."/>
            <person name="Hug L.A."/>
            <person name="Thomas B.C."/>
            <person name="Sharon I."/>
            <person name="Castelle C.J."/>
            <person name="Singh A."/>
            <person name="Wilkins M.J."/>
            <person name="Williams K.H."/>
            <person name="Banfield J.F."/>
        </authorList>
    </citation>
    <scope>NUCLEOTIDE SEQUENCE [LARGE SCALE GENOMIC DNA]</scope>
</reference>
<dbReference type="SUPFAM" id="SSF50494">
    <property type="entry name" value="Trypsin-like serine proteases"/>
    <property type="match status" value="1"/>
</dbReference>
<evidence type="ECO:0008006" key="3">
    <source>
        <dbReference type="Google" id="ProtNLM"/>
    </source>
</evidence>
<protein>
    <recommendedName>
        <fullName evidence="3">Serine protease</fullName>
    </recommendedName>
</protein>
<dbReference type="InterPro" id="IPR009003">
    <property type="entry name" value="Peptidase_S1_PA"/>
</dbReference>
<sequence length="294" mass="33403">MALIPPEYLNAVVSIEVDQLINNKIEKISIATGFLFGKLISTNSQTNESFYSIYLITNRHVFENRKTKELLKSVFLRFNLSKNRGAKHYQINLLENNKPIWIKHNNDIVDIAVIPLNGKKLRDEQIEFYFYKENQDIFLSKNFKNLGVSTGDGIFVLGFPNGIRGKTKNYVIVKKGIIARYDEELLKEAHFFIDSSAYPGNSGGPIIYKPELVAIQNTKFISRSALIGIISEGITFQEIAISEQTGRPRIAFEEQTGIIKVVPIDFVIEAIDHYEKEKGVPKAKEKVGNDQNFI</sequence>
<dbReference type="Gene3D" id="2.40.10.10">
    <property type="entry name" value="Trypsin-like serine proteases"/>
    <property type="match status" value="1"/>
</dbReference>
<dbReference type="GO" id="GO:0004252">
    <property type="term" value="F:serine-type endopeptidase activity"/>
    <property type="evidence" value="ECO:0007669"/>
    <property type="project" value="InterPro"/>
</dbReference>
<accession>A0A0G0BC66</accession>
<dbReference type="AlphaFoldDB" id="A0A0G0BC66"/>
<dbReference type="Proteomes" id="UP000034127">
    <property type="component" value="Unassembled WGS sequence"/>
</dbReference>
<gene>
    <name evidence="1" type="ORF">UR63_C0022G0007</name>
</gene>
<comment type="caution">
    <text evidence="1">The sequence shown here is derived from an EMBL/GenBank/DDBJ whole genome shotgun (WGS) entry which is preliminary data.</text>
</comment>
<proteinExistence type="predicted"/>
<dbReference type="PRINTS" id="PR00834">
    <property type="entry name" value="PROTEASES2C"/>
</dbReference>